<dbReference type="GeneID" id="81369661"/>
<feature type="transmembrane region" description="Helical" evidence="2">
    <location>
        <begin position="240"/>
        <end position="264"/>
    </location>
</feature>
<proteinExistence type="predicted"/>
<feature type="region of interest" description="Disordered" evidence="1">
    <location>
        <begin position="673"/>
        <end position="698"/>
    </location>
</feature>
<feature type="transmembrane region" description="Helical" evidence="2">
    <location>
        <begin position="56"/>
        <end position="80"/>
    </location>
</feature>
<evidence type="ECO:0000256" key="2">
    <source>
        <dbReference type="SAM" id="Phobius"/>
    </source>
</evidence>
<feature type="domain" description="MHYT" evidence="3">
    <location>
        <begin position="24"/>
        <end position="223"/>
    </location>
</feature>
<accession>A0A9W9W3T1</accession>
<dbReference type="Proteomes" id="UP001147747">
    <property type="component" value="Unassembled WGS sequence"/>
</dbReference>
<dbReference type="EMBL" id="JAPZBU010000006">
    <property type="protein sequence ID" value="KAJ5397931.1"/>
    <property type="molecule type" value="Genomic_DNA"/>
</dbReference>
<organism evidence="4 5">
    <name type="scientific">Penicillium cosmopolitanum</name>
    <dbReference type="NCBI Taxonomy" id="1131564"/>
    <lineage>
        <taxon>Eukaryota</taxon>
        <taxon>Fungi</taxon>
        <taxon>Dikarya</taxon>
        <taxon>Ascomycota</taxon>
        <taxon>Pezizomycotina</taxon>
        <taxon>Eurotiomycetes</taxon>
        <taxon>Eurotiomycetidae</taxon>
        <taxon>Eurotiales</taxon>
        <taxon>Aspergillaceae</taxon>
        <taxon>Penicillium</taxon>
    </lineage>
</organism>
<dbReference type="AlphaFoldDB" id="A0A9W9W3T1"/>
<reference evidence="4" key="1">
    <citation type="submission" date="2022-12" db="EMBL/GenBank/DDBJ databases">
        <authorList>
            <person name="Petersen C."/>
        </authorList>
    </citation>
    <scope>NUCLEOTIDE SEQUENCE</scope>
    <source>
        <strain evidence="4">IBT 29677</strain>
    </source>
</reference>
<dbReference type="Pfam" id="PF03707">
    <property type="entry name" value="MHYT"/>
    <property type="match status" value="2"/>
</dbReference>
<evidence type="ECO:0000313" key="4">
    <source>
        <dbReference type="EMBL" id="KAJ5397931.1"/>
    </source>
</evidence>
<reference evidence="4" key="2">
    <citation type="journal article" date="2023" name="IMA Fungus">
        <title>Comparative genomic study of the Penicillium genus elucidates a diverse pangenome and 15 lateral gene transfer events.</title>
        <authorList>
            <person name="Petersen C."/>
            <person name="Sorensen T."/>
            <person name="Nielsen M.R."/>
            <person name="Sondergaard T.E."/>
            <person name="Sorensen J.L."/>
            <person name="Fitzpatrick D.A."/>
            <person name="Frisvad J.C."/>
            <person name="Nielsen K.L."/>
        </authorList>
    </citation>
    <scope>NUCLEOTIDE SEQUENCE</scope>
    <source>
        <strain evidence="4">IBT 29677</strain>
    </source>
</reference>
<evidence type="ECO:0000256" key="1">
    <source>
        <dbReference type="SAM" id="MobiDB-lite"/>
    </source>
</evidence>
<keyword evidence="2" id="KW-0472">Membrane</keyword>
<keyword evidence="2" id="KW-0812">Transmembrane</keyword>
<dbReference type="RefSeq" id="XP_056489983.1">
    <property type="nucleotide sequence ID" value="XM_056630681.1"/>
</dbReference>
<evidence type="ECO:0000259" key="3">
    <source>
        <dbReference type="PROSITE" id="PS50924"/>
    </source>
</evidence>
<dbReference type="PANTHER" id="PTHR35152:SF1">
    <property type="entry name" value="DOMAIN SIGNALLING PROTEIN, PUTATIVE (AFU_ORTHOLOGUE AFUA_5G11310)-RELATED"/>
    <property type="match status" value="1"/>
</dbReference>
<feature type="transmembrane region" description="Helical" evidence="2">
    <location>
        <begin position="22"/>
        <end position="44"/>
    </location>
</feature>
<dbReference type="OrthoDB" id="264015at2759"/>
<dbReference type="PROSITE" id="PS50924">
    <property type="entry name" value="MHYT"/>
    <property type="match status" value="1"/>
</dbReference>
<feature type="transmembrane region" description="Helical" evidence="2">
    <location>
        <begin position="128"/>
        <end position="149"/>
    </location>
</feature>
<name>A0A9W9W3T1_9EURO</name>
<feature type="transmembrane region" description="Helical" evidence="2">
    <location>
        <begin position="100"/>
        <end position="121"/>
    </location>
</feature>
<keyword evidence="5" id="KW-1185">Reference proteome</keyword>
<feature type="transmembrane region" description="Helical" evidence="2">
    <location>
        <begin position="161"/>
        <end position="187"/>
    </location>
</feature>
<dbReference type="PANTHER" id="PTHR35152">
    <property type="entry name" value="DOMAIN SIGNALLING PROTEIN, PUTATIVE (AFU_ORTHOLOGUE AFUA_5G11310)-RELATED"/>
    <property type="match status" value="1"/>
</dbReference>
<dbReference type="InterPro" id="IPR005330">
    <property type="entry name" value="MHYT_dom"/>
</dbReference>
<sequence length="807" mass="91085">MASEKDEYTRYFPRGHMPQAHISYLAEYIFASYLISLMGCATALEMLRRRTSQSGFYNWFLLLVSSITMGGIGIWCMHYIGNRAIVIEDGGTDVQILYDGGFTGISFLLPVSILFAAFYSAGFEEKPGYFRILTGGALTGSSVCGMHYVGQLGIKNYICSYSVGNIVGSAIIAVFSCTIALGIFFRWRATWTDNWLRRGACACLLAAAISGMHWTATVGTRYREYKEFVGPKTQRSRGQVTIICTVLASFSCLVLLALTIIANLHRRKSTSHAQQLVLSCAYFDPEGNIMVTPHAHIPTRKVVSHYIGRTFEEDDLTHTHSTFLWAFRASRNWTAIQQYIPSIRRYLKFEEKAVQRYLNTRGVFIDHDAEAKVNFDSLFKQLFCMAAQELSEELKQPLNDLGVLYHNILATNVSTSRLSRLTGLPLCKGKGQILFCVRQLQNYEASRLRSLGFRFTTIVHVASALSQRLHVPEITFTEYLRDMRDYSISKTGYGEGVHLNLLVMRPSVRGDFEILTTNGIGSPLPSTTLQIKKLQVQHLELLSHMEGWTMTNCLEYLQSTTVIEKNKHLDDFCKNLEYSITSLFRTFPGEIRKRAHFSSRPIMAPCHDQSCPPRNIQARPGCTLLNFYVMGTLGTQVPSIKLLFTPFRLFRLQQQVNDNVADRDNFSRELRRESFSTRMQSGSAGAESDSMPNTKSEPLRLWPWHKNTASISKMTSYSQESLCQPSATLGLGDITIENEVHVDVIQLNDLNNEVNNASATQETIAESMNATKLPLTYADELFRLCYAPGICLRPDSILHRARELRPN</sequence>
<evidence type="ECO:0000313" key="5">
    <source>
        <dbReference type="Proteomes" id="UP001147747"/>
    </source>
</evidence>
<protein>
    <recommendedName>
        <fullName evidence="3">MHYT domain-containing protein</fullName>
    </recommendedName>
</protein>
<gene>
    <name evidence="4" type="ORF">N7509_006044</name>
</gene>
<comment type="caution">
    <text evidence="4">The sequence shown here is derived from an EMBL/GenBank/DDBJ whole genome shotgun (WGS) entry which is preliminary data.</text>
</comment>
<keyword evidence="2" id="KW-1133">Transmembrane helix</keyword>